<reference evidence="1 2" key="1">
    <citation type="journal article" date="2014" name="BMC Genomics">
        <title>Adaptive genomic structural variation in the grape powdery mildew pathogen, Erysiphe necator.</title>
        <authorList>
            <person name="Jones L."/>
            <person name="Riaz S."/>
            <person name="Morales-Cruz A."/>
            <person name="Amrine K.C."/>
            <person name="McGuire B."/>
            <person name="Gubler W.D."/>
            <person name="Walker M.A."/>
            <person name="Cantu D."/>
        </authorList>
    </citation>
    <scope>NUCLEOTIDE SEQUENCE [LARGE SCALE GENOMIC DNA]</scope>
    <source>
        <strain evidence="2">c</strain>
    </source>
</reference>
<comment type="caution">
    <text evidence="1">The sequence shown here is derived from an EMBL/GenBank/DDBJ whole genome shotgun (WGS) entry which is preliminary data.</text>
</comment>
<accession>A0A0B1P001</accession>
<dbReference type="HOGENOM" id="CLU_1541252_0_0_1"/>
<organism evidence="1 2">
    <name type="scientific">Uncinula necator</name>
    <name type="common">Grape powdery mildew</name>
    <dbReference type="NCBI Taxonomy" id="52586"/>
    <lineage>
        <taxon>Eukaryota</taxon>
        <taxon>Fungi</taxon>
        <taxon>Dikarya</taxon>
        <taxon>Ascomycota</taxon>
        <taxon>Pezizomycotina</taxon>
        <taxon>Leotiomycetes</taxon>
        <taxon>Erysiphales</taxon>
        <taxon>Erysiphaceae</taxon>
        <taxon>Erysiphe</taxon>
    </lineage>
</organism>
<proteinExistence type="predicted"/>
<keyword evidence="2" id="KW-1185">Reference proteome</keyword>
<protein>
    <submittedName>
        <fullName evidence="1">Uncharacterized protein</fullName>
    </submittedName>
</protein>
<evidence type="ECO:0000313" key="2">
    <source>
        <dbReference type="Proteomes" id="UP000030854"/>
    </source>
</evidence>
<dbReference type="AlphaFoldDB" id="A0A0B1P001"/>
<sequence length="174" mass="19117">MNAYIQEKDMSQSEDENPEQEIINEVDALTMEIDKNLSSDLSNPDIFDNYTCPVPAKNGKLHIQNLADNSLSHLLTRSIPQSENFIISGRYSTKIFHGIMLDTGAAKISTAVHKQAQAYTSEFGGDIDTPTIGSLTAHFGIGKSSSLGTLEINFPIEDLIFHVIDAETPFLLCL</sequence>
<name>A0A0B1P001_UNCNE</name>
<dbReference type="Proteomes" id="UP000030854">
    <property type="component" value="Unassembled WGS sequence"/>
</dbReference>
<gene>
    <name evidence="1" type="ORF">EV44_g3883</name>
</gene>
<evidence type="ECO:0000313" key="1">
    <source>
        <dbReference type="EMBL" id="KHJ30154.1"/>
    </source>
</evidence>
<dbReference type="EMBL" id="JNVN01004957">
    <property type="protein sequence ID" value="KHJ30154.1"/>
    <property type="molecule type" value="Genomic_DNA"/>
</dbReference>